<name>A0A8T1PIE6_CARIL</name>
<dbReference type="EMBL" id="CM031817">
    <property type="protein sequence ID" value="KAG6641728.1"/>
    <property type="molecule type" value="Genomic_DNA"/>
</dbReference>
<proteinExistence type="predicted"/>
<gene>
    <name evidence="1" type="ORF">CIPAW_09G094600</name>
</gene>
<protein>
    <submittedName>
        <fullName evidence="1">Uncharacterized protein</fullName>
    </submittedName>
</protein>
<evidence type="ECO:0000313" key="1">
    <source>
        <dbReference type="EMBL" id="KAG6641728.1"/>
    </source>
</evidence>
<keyword evidence="2" id="KW-1185">Reference proteome</keyword>
<accession>A0A8T1PIE6</accession>
<dbReference type="Proteomes" id="UP000811609">
    <property type="component" value="Chromosome 9"/>
</dbReference>
<organism evidence="1 2">
    <name type="scientific">Carya illinoinensis</name>
    <name type="common">Pecan</name>
    <dbReference type="NCBI Taxonomy" id="32201"/>
    <lineage>
        <taxon>Eukaryota</taxon>
        <taxon>Viridiplantae</taxon>
        <taxon>Streptophyta</taxon>
        <taxon>Embryophyta</taxon>
        <taxon>Tracheophyta</taxon>
        <taxon>Spermatophyta</taxon>
        <taxon>Magnoliopsida</taxon>
        <taxon>eudicotyledons</taxon>
        <taxon>Gunneridae</taxon>
        <taxon>Pentapetalae</taxon>
        <taxon>rosids</taxon>
        <taxon>fabids</taxon>
        <taxon>Fagales</taxon>
        <taxon>Juglandaceae</taxon>
        <taxon>Carya</taxon>
    </lineage>
</organism>
<comment type="caution">
    <text evidence="1">The sequence shown here is derived from an EMBL/GenBank/DDBJ whole genome shotgun (WGS) entry which is preliminary data.</text>
</comment>
<evidence type="ECO:0000313" key="2">
    <source>
        <dbReference type="Proteomes" id="UP000811609"/>
    </source>
</evidence>
<dbReference type="AlphaFoldDB" id="A0A8T1PIE6"/>
<sequence length="53" mass="5929">MGAANLESFQITVWSSTPHAACFQSLLDKGLMSLPKAPIYVSFDLWWKLLSEV</sequence>
<reference evidence="1" key="1">
    <citation type="submission" date="2020-12" db="EMBL/GenBank/DDBJ databases">
        <title>WGS assembly of Carya illinoinensis cv. Pawnee.</title>
        <authorList>
            <person name="Platts A."/>
            <person name="Shu S."/>
            <person name="Wright S."/>
            <person name="Barry K."/>
            <person name="Edger P."/>
            <person name="Pires J.C."/>
            <person name="Schmutz J."/>
        </authorList>
    </citation>
    <scope>NUCLEOTIDE SEQUENCE</scope>
    <source>
        <tissue evidence="1">Leaf</tissue>
    </source>
</reference>